<dbReference type="AlphaFoldDB" id="A0A917PFR9"/>
<gene>
    <name evidence="3" type="ORF">GCM10008939_18540</name>
</gene>
<comment type="caution">
    <text evidence="3">The sequence shown here is derived from an EMBL/GenBank/DDBJ whole genome shotgun (WGS) entry which is preliminary data.</text>
</comment>
<reference evidence="3" key="2">
    <citation type="submission" date="2020-09" db="EMBL/GenBank/DDBJ databases">
        <authorList>
            <person name="Sun Q."/>
            <person name="Ohkuma M."/>
        </authorList>
    </citation>
    <scope>NUCLEOTIDE SEQUENCE</scope>
    <source>
        <strain evidence="3">JCM 14371</strain>
    </source>
</reference>
<feature type="compositionally biased region" description="Polar residues" evidence="1">
    <location>
        <begin position="535"/>
        <end position="551"/>
    </location>
</feature>
<dbReference type="RefSeq" id="WP_188962656.1">
    <property type="nucleotide sequence ID" value="NZ_BMOE01000005.1"/>
</dbReference>
<dbReference type="InterPro" id="IPR047589">
    <property type="entry name" value="DUF11_rpt"/>
</dbReference>
<protein>
    <recommendedName>
        <fullName evidence="5">DUF11 domain-containing protein</fullName>
    </recommendedName>
</protein>
<accession>A0A917PFR9</accession>
<proteinExistence type="predicted"/>
<reference evidence="3" key="1">
    <citation type="journal article" date="2014" name="Int. J. Syst. Evol. Microbiol.">
        <title>Complete genome sequence of Corynebacterium casei LMG S-19264T (=DSM 44701T), isolated from a smear-ripened cheese.</title>
        <authorList>
            <consortium name="US DOE Joint Genome Institute (JGI-PGF)"/>
            <person name="Walter F."/>
            <person name="Albersmeier A."/>
            <person name="Kalinowski J."/>
            <person name="Ruckert C."/>
        </authorList>
    </citation>
    <scope>NUCLEOTIDE SEQUENCE</scope>
    <source>
        <strain evidence="3">JCM 14371</strain>
    </source>
</reference>
<organism evidence="3 4">
    <name type="scientific">Deinococcus aquiradiocola</name>
    <dbReference type="NCBI Taxonomy" id="393059"/>
    <lineage>
        <taxon>Bacteria</taxon>
        <taxon>Thermotogati</taxon>
        <taxon>Deinococcota</taxon>
        <taxon>Deinococci</taxon>
        <taxon>Deinococcales</taxon>
        <taxon>Deinococcaceae</taxon>
        <taxon>Deinococcus</taxon>
    </lineage>
</organism>
<evidence type="ECO:0008006" key="5">
    <source>
        <dbReference type="Google" id="ProtNLM"/>
    </source>
</evidence>
<keyword evidence="4" id="KW-1185">Reference proteome</keyword>
<evidence type="ECO:0000313" key="3">
    <source>
        <dbReference type="EMBL" id="GGJ74511.1"/>
    </source>
</evidence>
<keyword evidence="2" id="KW-0732">Signal</keyword>
<evidence type="ECO:0000313" key="4">
    <source>
        <dbReference type="Proteomes" id="UP000635726"/>
    </source>
</evidence>
<feature type="signal peptide" evidence="2">
    <location>
        <begin position="1"/>
        <end position="26"/>
    </location>
</feature>
<evidence type="ECO:0000256" key="2">
    <source>
        <dbReference type="SAM" id="SignalP"/>
    </source>
</evidence>
<dbReference type="EMBL" id="BMOE01000005">
    <property type="protein sequence ID" value="GGJ74511.1"/>
    <property type="molecule type" value="Genomic_DNA"/>
</dbReference>
<dbReference type="NCBIfam" id="TIGR01451">
    <property type="entry name" value="B_ant_repeat"/>
    <property type="match status" value="1"/>
</dbReference>
<sequence>MTTHPRTAVRTLLLTLGLCAAGAALGVGTPANTNIQNTATLNYQDSLGGTRNKDSNTVTVRVRQVYALSVETSAAEGSVPPTRAFQSIAGNRRLISYTIQNAGNGSDTVDLSVVQSATDDYDAQTAIYLDANNDGVPDGAAISSVTLAAVQDGSTGDRTTVLLEVTAPVGTPDGQVSRFALKGVSRGDTSKLDDQNYASLTVSPTGQIALSETVSPAGGINPGGTLTYTVTGTVTGAAVGAVTGVVTVDGTARNGVLVRVPLPGVTFGGVSASSTTSGTTLPIYSTDNGGSWTATLPASGTVTDIALLVVGSGTFLPSGGSVSLTYTAVVPAGTAAGTVISSTATSVADGNGDTDGSDSGETVTATAVTSTVNALVSAVAGPFAFPAGGASGSYTFGGHTIDRSADTQAVSGAVTAGTNVSFKHTIQNTGNATENLTAVLSGVPAGWTCTLQNVSVTDTLTPFSNPVTLAAGATLDIAVVCSVPVTSGAATNTDLTLTVTPQGGTADTTVDRVAQVVPAGAAVLGNGDRNPATAPDTSPATQAANPGQNASFPLEVLNGGPVAETYTLTSSVPGAVFYADTNCDGTPDGAAITVSPSVPAGGTVCLIAVVPVAAGTAAGTSPITFTATSTAEASRTSTVTDSLRSNAVLTGSLTPDGALSTIAGGSVTYAHTLGNSGNAPVTANFAAYTSPAGLTYTYSTDNVTFTPTLSVNVAAGGTQAVYVRVTVPVSVTGSVSEATTVTAALSTALAPNPTLNVSATDTTTVQSVTSSVVKSAELCSDTVCTTSTPLADNDPVSPGDIVRYRVVATNTGTSTLYGSYLVDSVPADTELVSVGAAGSVLYSVDDGASWNVAAPTSLPLGRFWVGVNSDGNGSVNSLDALAPGGTFTLVLTVKVK</sequence>
<dbReference type="Proteomes" id="UP000635726">
    <property type="component" value="Unassembled WGS sequence"/>
</dbReference>
<evidence type="ECO:0000256" key="1">
    <source>
        <dbReference type="SAM" id="MobiDB-lite"/>
    </source>
</evidence>
<name>A0A917PFR9_9DEIO</name>
<feature type="chain" id="PRO_5036918504" description="DUF11 domain-containing protein" evidence="2">
    <location>
        <begin position="27"/>
        <end position="896"/>
    </location>
</feature>
<feature type="region of interest" description="Disordered" evidence="1">
    <location>
        <begin position="524"/>
        <end position="552"/>
    </location>
</feature>